<evidence type="ECO:0000256" key="1">
    <source>
        <dbReference type="ARBA" id="ARBA00004417"/>
    </source>
</evidence>
<evidence type="ECO:0000256" key="2">
    <source>
        <dbReference type="ARBA" id="ARBA00005417"/>
    </source>
</evidence>
<dbReference type="GO" id="GO:0055085">
    <property type="term" value="P:transmembrane transport"/>
    <property type="evidence" value="ECO:0007669"/>
    <property type="project" value="UniProtKB-ARBA"/>
</dbReference>
<dbReference type="Proteomes" id="UP000649829">
    <property type="component" value="Unassembled WGS sequence"/>
</dbReference>
<protein>
    <submittedName>
        <fullName evidence="7">Dipeptide/oligopeptide/nickel ABC transporter ATP-binding protein</fullName>
    </submittedName>
</protein>
<reference evidence="7" key="1">
    <citation type="journal article" date="2014" name="Int. J. Syst. Evol. Microbiol.">
        <title>Complete genome sequence of Corynebacterium casei LMG S-19264T (=DSM 44701T), isolated from a smear-ripened cheese.</title>
        <authorList>
            <consortium name="US DOE Joint Genome Institute (JGI-PGF)"/>
            <person name="Walter F."/>
            <person name="Albersmeier A."/>
            <person name="Kalinowski J."/>
            <person name="Ruckert C."/>
        </authorList>
    </citation>
    <scope>NUCLEOTIDE SEQUENCE</scope>
    <source>
        <strain evidence="7">CGMCC 1.6293</strain>
    </source>
</reference>
<evidence type="ECO:0000313" key="7">
    <source>
        <dbReference type="EMBL" id="GGM15693.1"/>
    </source>
</evidence>
<sequence>MSDELLRVNGLKVHFDAGRAPGGGRRTVHAVDGVDFSVRKGTSYGIVGESGSGKSTIAQAIMRLVPITEGSIFLKEHQISGLEGQSLRAVRDRFQMVFQDPFSSLNPRKKARAAIREPLDLLGIGDEKGRDKVAEDMLAAVGLHREAGRLFPHQFSGGQRQRLCIARALASRPELIVCDEPVSALDVAIQAQILNLLRQLQAEMGLSYVFISHDLAVVQYVCDEVAVMYLGEFVEKAPAAKLFSSAMHPYTWSLMSAALSPEAERGTLAKRPLLGGEPPSPTAPPPGCRFAARCPFATERCRAEKPALRGFGEGHRVACHYAGELEPPIPELRRAA</sequence>
<dbReference type="InterPro" id="IPR003593">
    <property type="entry name" value="AAA+_ATPase"/>
</dbReference>
<keyword evidence="4" id="KW-0547">Nucleotide-binding</keyword>
<dbReference type="Gene3D" id="3.40.50.300">
    <property type="entry name" value="P-loop containing nucleotide triphosphate hydrolases"/>
    <property type="match status" value="1"/>
</dbReference>
<proteinExistence type="inferred from homology"/>
<dbReference type="GO" id="GO:0005524">
    <property type="term" value="F:ATP binding"/>
    <property type="evidence" value="ECO:0007669"/>
    <property type="project" value="UniProtKB-KW"/>
</dbReference>
<comment type="caution">
    <text evidence="7">The sequence shown here is derived from an EMBL/GenBank/DDBJ whole genome shotgun (WGS) entry which is preliminary data.</text>
</comment>
<keyword evidence="8" id="KW-1185">Reference proteome</keyword>
<evidence type="ECO:0000256" key="4">
    <source>
        <dbReference type="ARBA" id="ARBA00022741"/>
    </source>
</evidence>
<dbReference type="InterPro" id="IPR050319">
    <property type="entry name" value="ABC_transp_ATP-bind"/>
</dbReference>
<dbReference type="FunFam" id="3.40.50.300:FF:000016">
    <property type="entry name" value="Oligopeptide ABC transporter ATP-binding component"/>
    <property type="match status" value="1"/>
</dbReference>
<dbReference type="CDD" id="cd03257">
    <property type="entry name" value="ABC_NikE_OppD_transporters"/>
    <property type="match status" value="1"/>
</dbReference>
<dbReference type="PROSITE" id="PS00211">
    <property type="entry name" value="ABC_TRANSPORTER_1"/>
    <property type="match status" value="1"/>
</dbReference>
<comment type="subcellular location">
    <subcellularLocation>
        <location evidence="1">Cell inner membrane</location>
        <topology evidence="1">Peripheral membrane protein</topology>
    </subcellularLocation>
</comment>
<dbReference type="GO" id="GO:0005886">
    <property type="term" value="C:plasma membrane"/>
    <property type="evidence" value="ECO:0007669"/>
    <property type="project" value="UniProtKB-SubCell"/>
</dbReference>
<dbReference type="Pfam" id="PF00005">
    <property type="entry name" value="ABC_tran"/>
    <property type="match status" value="1"/>
</dbReference>
<dbReference type="PANTHER" id="PTHR43776:SF7">
    <property type="entry name" value="D,D-DIPEPTIDE TRANSPORT ATP-BINDING PROTEIN DDPF-RELATED"/>
    <property type="match status" value="1"/>
</dbReference>
<evidence type="ECO:0000313" key="8">
    <source>
        <dbReference type="Proteomes" id="UP000649829"/>
    </source>
</evidence>
<dbReference type="InterPro" id="IPR003439">
    <property type="entry name" value="ABC_transporter-like_ATP-bd"/>
</dbReference>
<evidence type="ECO:0000259" key="6">
    <source>
        <dbReference type="PROSITE" id="PS50893"/>
    </source>
</evidence>
<dbReference type="AlphaFoldDB" id="A0A917TAK3"/>
<dbReference type="NCBIfam" id="TIGR01727">
    <property type="entry name" value="oligo_HPY"/>
    <property type="match status" value="1"/>
</dbReference>
<dbReference type="SUPFAM" id="SSF52540">
    <property type="entry name" value="P-loop containing nucleoside triphosphate hydrolases"/>
    <property type="match status" value="1"/>
</dbReference>
<dbReference type="InterPro" id="IPR027417">
    <property type="entry name" value="P-loop_NTPase"/>
</dbReference>
<dbReference type="PANTHER" id="PTHR43776">
    <property type="entry name" value="TRANSPORT ATP-BINDING PROTEIN"/>
    <property type="match status" value="1"/>
</dbReference>
<gene>
    <name evidence="7" type="ORF">GCM10011534_42110</name>
</gene>
<name>A0A917TAK3_9RHOB</name>
<dbReference type="GO" id="GO:0016887">
    <property type="term" value="F:ATP hydrolysis activity"/>
    <property type="evidence" value="ECO:0007669"/>
    <property type="project" value="InterPro"/>
</dbReference>
<dbReference type="EMBL" id="BMLF01000007">
    <property type="protein sequence ID" value="GGM15693.1"/>
    <property type="molecule type" value="Genomic_DNA"/>
</dbReference>
<dbReference type="SMART" id="SM00382">
    <property type="entry name" value="AAA"/>
    <property type="match status" value="1"/>
</dbReference>
<dbReference type="GO" id="GO:0015833">
    <property type="term" value="P:peptide transport"/>
    <property type="evidence" value="ECO:0007669"/>
    <property type="project" value="InterPro"/>
</dbReference>
<dbReference type="Pfam" id="PF08352">
    <property type="entry name" value="oligo_HPY"/>
    <property type="match status" value="1"/>
</dbReference>
<feature type="domain" description="ABC transporter" evidence="6">
    <location>
        <begin position="6"/>
        <end position="255"/>
    </location>
</feature>
<dbReference type="InterPro" id="IPR013563">
    <property type="entry name" value="Oligopep_ABC_C"/>
</dbReference>
<accession>A0A917TAK3</accession>
<dbReference type="InterPro" id="IPR017871">
    <property type="entry name" value="ABC_transporter-like_CS"/>
</dbReference>
<keyword evidence="5 7" id="KW-0067">ATP-binding</keyword>
<comment type="similarity">
    <text evidence="2">Belongs to the ABC transporter superfamily.</text>
</comment>
<keyword evidence="3" id="KW-0813">Transport</keyword>
<evidence type="ECO:0000256" key="5">
    <source>
        <dbReference type="ARBA" id="ARBA00022840"/>
    </source>
</evidence>
<dbReference type="PROSITE" id="PS50893">
    <property type="entry name" value="ABC_TRANSPORTER_2"/>
    <property type="match status" value="1"/>
</dbReference>
<reference evidence="7" key="2">
    <citation type="submission" date="2020-09" db="EMBL/GenBank/DDBJ databases">
        <authorList>
            <person name="Sun Q."/>
            <person name="Zhou Y."/>
        </authorList>
    </citation>
    <scope>NUCLEOTIDE SEQUENCE</scope>
    <source>
        <strain evidence="7">CGMCC 1.6293</strain>
    </source>
</reference>
<evidence type="ECO:0000256" key="3">
    <source>
        <dbReference type="ARBA" id="ARBA00022448"/>
    </source>
</evidence>
<dbReference type="RefSeq" id="WP_028286660.1">
    <property type="nucleotide sequence ID" value="NZ_BMLF01000007.1"/>
</dbReference>
<organism evidence="7 8">
    <name type="scientific">Pseudooceanicola nanhaiensis</name>
    <dbReference type="NCBI Taxonomy" id="375761"/>
    <lineage>
        <taxon>Bacteria</taxon>
        <taxon>Pseudomonadati</taxon>
        <taxon>Pseudomonadota</taxon>
        <taxon>Alphaproteobacteria</taxon>
        <taxon>Rhodobacterales</taxon>
        <taxon>Paracoccaceae</taxon>
        <taxon>Pseudooceanicola</taxon>
    </lineage>
</organism>